<evidence type="ECO:0008006" key="4">
    <source>
        <dbReference type="Google" id="ProtNLM"/>
    </source>
</evidence>
<keyword evidence="1" id="KW-0472">Membrane</keyword>
<dbReference type="OrthoDB" id="1235043at2"/>
<dbReference type="EMBL" id="QBKT01000002">
    <property type="protein sequence ID" value="PTX62881.1"/>
    <property type="molecule type" value="Genomic_DNA"/>
</dbReference>
<dbReference type="AlphaFoldDB" id="A0A2T6C3I2"/>
<keyword evidence="1" id="KW-1133">Transmembrane helix</keyword>
<protein>
    <recommendedName>
        <fullName evidence="4">Soluble NSF attachment protein (SNAP)-like</fullName>
    </recommendedName>
</protein>
<evidence type="ECO:0000313" key="2">
    <source>
        <dbReference type="EMBL" id="PTX62881.1"/>
    </source>
</evidence>
<accession>A0A2T6C3I2</accession>
<keyword evidence="3" id="KW-1185">Reference proteome</keyword>
<comment type="caution">
    <text evidence="2">The sequence shown here is derived from an EMBL/GenBank/DDBJ whole genome shotgun (WGS) entry which is preliminary data.</text>
</comment>
<feature type="transmembrane region" description="Helical" evidence="1">
    <location>
        <begin position="12"/>
        <end position="35"/>
    </location>
</feature>
<proteinExistence type="predicted"/>
<reference evidence="2 3" key="1">
    <citation type="submission" date="2018-04" db="EMBL/GenBank/DDBJ databases">
        <title>Genomic Encyclopedia of Archaeal and Bacterial Type Strains, Phase II (KMG-II): from individual species to whole genera.</title>
        <authorList>
            <person name="Goeker M."/>
        </authorList>
    </citation>
    <scope>NUCLEOTIDE SEQUENCE [LARGE SCALE GENOMIC DNA]</scope>
    <source>
        <strain evidence="2 3">DSM 25731</strain>
    </source>
</reference>
<gene>
    <name evidence="2" type="ORF">C8N46_102281</name>
</gene>
<dbReference type="Gene3D" id="1.25.40.10">
    <property type="entry name" value="Tetratricopeptide repeat domain"/>
    <property type="match status" value="1"/>
</dbReference>
<dbReference type="Proteomes" id="UP000244090">
    <property type="component" value="Unassembled WGS sequence"/>
</dbReference>
<dbReference type="SUPFAM" id="SSF48452">
    <property type="entry name" value="TPR-like"/>
    <property type="match status" value="1"/>
</dbReference>
<feature type="transmembrane region" description="Helical" evidence="1">
    <location>
        <begin position="41"/>
        <end position="63"/>
    </location>
</feature>
<evidence type="ECO:0000256" key="1">
    <source>
        <dbReference type="SAM" id="Phobius"/>
    </source>
</evidence>
<dbReference type="InterPro" id="IPR011990">
    <property type="entry name" value="TPR-like_helical_dom_sf"/>
</dbReference>
<evidence type="ECO:0000313" key="3">
    <source>
        <dbReference type="Proteomes" id="UP000244090"/>
    </source>
</evidence>
<keyword evidence="1" id="KW-0812">Transmembrane</keyword>
<sequence length="332" mass="38806">MTNQRKSNFESKLFSFIFLVLVMKLIYLIVTSIIAGDFPSFLVELIVLALVVFAVIYLIHKLFGEEDEGRSRYGQTSTIGEEQFNALRNHYEKLTNNFIEKKQYKKAAYIQLKLLQNPYRAASILKDGHLYNEAALVYLKKCFHKENAAECYELARSYSKSIKLYTELNQHEKVGDLYQKINDSEKATHHYQIVVDDYVERNQYVKASLLYRKKMNNIPAANELLLKGWSLNKDAVNCANNYFANFKDQAALQKEIHQFKAARTHEGNERQFLEVLTHEYKKDIAPKEDIQEMAYELISKNHQKYGMLSLLNCFVTDDSQLQKDILRHKTKK</sequence>
<dbReference type="RefSeq" id="WP_108113861.1">
    <property type="nucleotide sequence ID" value="NZ_QBKT01000002.1"/>
</dbReference>
<name>A0A2T6C3I2_9FLAO</name>
<organism evidence="2 3">
    <name type="scientific">Kordia periserrulae</name>
    <dbReference type="NCBI Taxonomy" id="701523"/>
    <lineage>
        <taxon>Bacteria</taxon>
        <taxon>Pseudomonadati</taxon>
        <taxon>Bacteroidota</taxon>
        <taxon>Flavobacteriia</taxon>
        <taxon>Flavobacteriales</taxon>
        <taxon>Flavobacteriaceae</taxon>
        <taxon>Kordia</taxon>
    </lineage>
</organism>